<protein>
    <submittedName>
        <fullName evidence="2">Uncharacterized protein</fullName>
    </submittedName>
</protein>
<evidence type="ECO:0000256" key="1">
    <source>
        <dbReference type="SAM" id="MobiDB-lite"/>
    </source>
</evidence>
<keyword evidence="3" id="KW-1185">Reference proteome</keyword>
<dbReference type="AlphaFoldDB" id="A0A6S7JUI8"/>
<dbReference type="Proteomes" id="UP001152795">
    <property type="component" value="Unassembled WGS sequence"/>
</dbReference>
<comment type="caution">
    <text evidence="2">The sequence shown here is derived from an EMBL/GenBank/DDBJ whole genome shotgun (WGS) entry which is preliminary data.</text>
</comment>
<organism evidence="2 3">
    <name type="scientific">Paramuricea clavata</name>
    <name type="common">Red gorgonian</name>
    <name type="synonym">Violescent sea-whip</name>
    <dbReference type="NCBI Taxonomy" id="317549"/>
    <lineage>
        <taxon>Eukaryota</taxon>
        <taxon>Metazoa</taxon>
        <taxon>Cnidaria</taxon>
        <taxon>Anthozoa</taxon>
        <taxon>Octocorallia</taxon>
        <taxon>Malacalcyonacea</taxon>
        <taxon>Plexauridae</taxon>
        <taxon>Paramuricea</taxon>
    </lineage>
</organism>
<dbReference type="EMBL" id="CACRXK020008060">
    <property type="protein sequence ID" value="CAB4013878.1"/>
    <property type="molecule type" value="Genomic_DNA"/>
</dbReference>
<evidence type="ECO:0000313" key="3">
    <source>
        <dbReference type="Proteomes" id="UP001152795"/>
    </source>
</evidence>
<gene>
    <name evidence="2" type="ORF">PACLA_8A060521</name>
</gene>
<feature type="region of interest" description="Disordered" evidence="1">
    <location>
        <begin position="126"/>
        <end position="155"/>
    </location>
</feature>
<reference evidence="2" key="1">
    <citation type="submission" date="2020-04" db="EMBL/GenBank/DDBJ databases">
        <authorList>
            <person name="Alioto T."/>
            <person name="Alioto T."/>
            <person name="Gomez Garrido J."/>
        </authorList>
    </citation>
    <scope>NUCLEOTIDE SEQUENCE</scope>
    <source>
        <strain evidence="2">A484AB</strain>
    </source>
</reference>
<name>A0A6S7JUI8_PARCT</name>
<proteinExistence type="predicted"/>
<evidence type="ECO:0000313" key="2">
    <source>
        <dbReference type="EMBL" id="CAB4013878.1"/>
    </source>
</evidence>
<accession>A0A6S7JUI8</accession>
<feature type="compositionally biased region" description="Low complexity" evidence="1">
    <location>
        <begin position="134"/>
        <end position="145"/>
    </location>
</feature>
<sequence>MSRYNEYRVTDGGLQVCNSSDPLIKQRWRDLIALEKEVLASKHCNVSVDAFHYPNYTLYRNFTVFFKPTEQSFTEQDYGGKGSKARSRWKAGAGWKENAKQIDGSKARKNTDLSKMVRKGTAMKTLRSETKQKSSVLPFSTSSPSEVKVPPKESTTICRSNETEWQNGGSENISSLENQIFHENDLKKTANISS</sequence>